<dbReference type="Proteomes" id="UP000092668">
    <property type="component" value="Unassembled WGS sequence"/>
</dbReference>
<dbReference type="PATRIC" id="fig|354243.3.peg.5195"/>
<dbReference type="RefSeq" id="WP_065289903.1">
    <property type="nucleotide sequence ID" value="NZ_LFOE01000172.1"/>
</dbReference>
<evidence type="ECO:0000313" key="3">
    <source>
        <dbReference type="Proteomes" id="UP000092668"/>
    </source>
</evidence>
<evidence type="ECO:0000313" key="2">
    <source>
        <dbReference type="EMBL" id="OBY29134.1"/>
    </source>
</evidence>
<reference evidence="2 3" key="1">
    <citation type="submission" date="2015-06" db="EMBL/GenBank/DDBJ databases">
        <title>Genome sequence of Mycobacterium kumamotonense strain Roo.</title>
        <authorList>
            <person name="Greninger A.L."/>
            <person name="Cunningham G."/>
            <person name="Miller S."/>
        </authorList>
    </citation>
    <scope>NUCLEOTIDE SEQUENCE [LARGE SCALE GENOMIC DNA]</scope>
    <source>
        <strain evidence="2 3">Roo</strain>
    </source>
</reference>
<keyword evidence="3" id="KW-1185">Reference proteome</keyword>
<evidence type="ECO:0000259" key="1">
    <source>
        <dbReference type="Pfam" id="PF12728"/>
    </source>
</evidence>
<protein>
    <recommendedName>
        <fullName evidence="1">Helix-turn-helix domain-containing protein</fullName>
    </recommendedName>
</protein>
<proteinExistence type="predicted"/>
<organism evidence="2 3">
    <name type="scientific">Mycolicibacter kumamotonensis</name>
    <dbReference type="NCBI Taxonomy" id="354243"/>
    <lineage>
        <taxon>Bacteria</taxon>
        <taxon>Bacillati</taxon>
        <taxon>Actinomycetota</taxon>
        <taxon>Actinomycetes</taxon>
        <taxon>Mycobacteriales</taxon>
        <taxon>Mycobacteriaceae</taxon>
        <taxon>Mycolicibacter</taxon>
    </lineage>
</organism>
<comment type="caution">
    <text evidence="2">The sequence shown here is derived from an EMBL/GenBank/DDBJ whole genome shotgun (WGS) entry which is preliminary data.</text>
</comment>
<gene>
    <name evidence="2" type="ORF">ACT18_24740</name>
</gene>
<dbReference type="InterPro" id="IPR041657">
    <property type="entry name" value="HTH_17"/>
</dbReference>
<sequence length="68" mass="7749">MPEAHSHLNTIEDVMMRLCIGRTTAFELIGTRKLRSVKVGRRRLVSESALVEFIEELDHCAQAPVERT</sequence>
<name>A0A1B8S8T8_9MYCO</name>
<dbReference type="AlphaFoldDB" id="A0A1B8S8T8"/>
<dbReference type="EMBL" id="LFOE01000172">
    <property type="protein sequence ID" value="OBY29134.1"/>
    <property type="molecule type" value="Genomic_DNA"/>
</dbReference>
<dbReference type="Pfam" id="PF12728">
    <property type="entry name" value="HTH_17"/>
    <property type="match status" value="1"/>
</dbReference>
<accession>A0A1B8S8T8</accession>
<feature type="domain" description="Helix-turn-helix" evidence="1">
    <location>
        <begin position="10"/>
        <end position="56"/>
    </location>
</feature>